<feature type="compositionally biased region" description="Low complexity" evidence="1">
    <location>
        <begin position="98"/>
        <end position="140"/>
    </location>
</feature>
<sequence length="310" mass="35030">MPAGGPSLEQERKAVLDKALAAARRQSSVTQKIRRGLEETKKKYEQKSMSNIVKTSLSASQIGRMPILGERLGKITGGIQQQLLDDKEPESAQQKSDQNQQPEKPSEENQQQPEQENTQQQVTQNQMQTRQAQLQASQQQQRIRQQSLDQIKEAALDKVREKTQKKVRKQLQNFVRRGTEELLQVIGGAVDTGTAGFSTIVTIFVYAFTLTDLNLQMIWGHYIKKGKSFLFPALDDWDPLPISTRLMPIWVLHTIIILIDICVVLCLLILFTSMLILMFGPSLGLASVIYLTLFDNNFRSAAADFITQIF</sequence>
<proteinExistence type="predicted"/>
<keyword evidence="2" id="KW-0812">Transmembrane</keyword>
<organism evidence="3 4">
    <name type="scientific">Candidatus Uhrbacteria bacterium GW2011_GWE2_45_35</name>
    <dbReference type="NCBI Taxonomy" id="1618993"/>
    <lineage>
        <taxon>Bacteria</taxon>
        <taxon>Candidatus Uhriibacteriota</taxon>
    </lineage>
</organism>
<feature type="compositionally biased region" description="Basic and acidic residues" evidence="1">
    <location>
        <begin position="35"/>
        <end position="46"/>
    </location>
</feature>
<dbReference type="AlphaFoldDB" id="A0A0G1MGL5"/>
<evidence type="ECO:0000256" key="1">
    <source>
        <dbReference type="SAM" id="MobiDB-lite"/>
    </source>
</evidence>
<keyword evidence="2" id="KW-1133">Transmembrane helix</keyword>
<dbReference type="Proteomes" id="UP000034354">
    <property type="component" value="Unassembled WGS sequence"/>
</dbReference>
<protein>
    <submittedName>
        <fullName evidence="3">Uncharacterized protein</fullName>
    </submittedName>
</protein>
<feature type="region of interest" description="Disordered" evidence="1">
    <location>
        <begin position="84"/>
        <end position="140"/>
    </location>
</feature>
<keyword evidence="2" id="KW-0472">Membrane</keyword>
<reference evidence="3 4" key="1">
    <citation type="journal article" date="2015" name="Nature">
        <title>rRNA introns, odd ribosomes, and small enigmatic genomes across a large radiation of phyla.</title>
        <authorList>
            <person name="Brown C.T."/>
            <person name="Hug L.A."/>
            <person name="Thomas B.C."/>
            <person name="Sharon I."/>
            <person name="Castelle C.J."/>
            <person name="Singh A."/>
            <person name="Wilkins M.J."/>
            <person name="Williams K.H."/>
            <person name="Banfield J.F."/>
        </authorList>
    </citation>
    <scope>NUCLEOTIDE SEQUENCE [LARGE SCALE GENOMIC DNA]</scope>
</reference>
<feature type="transmembrane region" description="Helical" evidence="2">
    <location>
        <begin position="276"/>
        <end position="294"/>
    </location>
</feature>
<name>A0A0G1MGL5_9BACT</name>
<feature type="transmembrane region" description="Helical" evidence="2">
    <location>
        <begin position="249"/>
        <end position="270"/>
    </location>
</feature>
<dbReference type="STRING" id="1618993.UX09_C0029G0015"/>
<evidence type="ECO:0000256" key="2">
    <source>
        <dbReference type="SAM" id="Phobius"/>
    </source>
</evidence>
<feature type="region of interest" description="Disordered" evidence="1">
    <location>
        <begin position="22"/>
        <end position="65"/>
    </location>
</feature>
<accession>A0A0G1MGL5</accession>
<dbReference type="EMBL" id="LCKW01000029">
    <property type="protein sequence ID" value="KKU07476.1"/>
    <property type="molecule type" value="Genomic_DNA"/>
</dbReference>
<comment type="caution">
    <text evidence="3">The sequence shown here is derived from an EMBL/GenBank/DDBJ whole genome shotgun (WGS) entry which is preliminary data.</text>
</comment>
<evidence type="ECO:0000313" key="3">
    <source>
        <dbReference type="EMBL" id="KKU07476.1"/>
    </source>
</evidence>
<gene>
    <name evidence="3" type="ORF">UX09_C0029G0015</name>
</gene>
<feature type="compositionally biased region" description="Polar residues" evidence="1">
    <location>
        <begin position="47"/>
        <end position="61"/>
    </location>
</feature>
<evidence type="ECO:0000313" key="4">
    <source>
        <dbReference type="Proteomes" id="UP000034354"/>
    </source>
</evidence>